<accession>A0A4Y2JLB1</accession>
<evidence type="ECO:0000313" key="2">
    <source>
        <dbReference type="EMBL" id="GBM90717.1"/>
    </source>
</evidence>
<gene>
    <name evidence="2" type="ORF">AVEN_261638_1</name>
</gene>
<dbReference type="OrthoDB" id="6420331at2759"/>
<comment type="caution">
    <text evidence="2">The sequence shown here is derived from an EMBL/GenBank/DDBJ whole genome shotgun (WGS) entry which is preliminary data.</text>
</comment>
<dbReference type="EMBL" id="BGPR01003646">
    <property type="protein sequence ID" value="GBM90717.1"/>
    <property type="molecule type" value="Genomic_DNA"/>
</dbReference>
<reference evidence="2 3" key="1">
    <citation type="journal article" date="2019" name="Sci. Rep.">
        <title>Orb-weaving spider Araneus ventricosus genome elucidates the spidroin gene catalogue.</title>
        <authorList>
            <person name="Kono N."/>
            <person name="Nakamura H."/>
            <person name="Ohtoshi R."/>
            <person name="Moran D.A.P."/>
            <person name="Shinohara A."/>
            <person name="Yoshida Y."/>
            <person name="Fujiwara M."/>
            <person name="Mori M."/>
            <person name="Tomita M."/>
            <person name="Arakawa K."/>
        </authorList>
    </citation>
    <scope>NUCLEOTIDE SEQUENCE [LARGE SCALE GENOMIC DNA]</scope>
</reference>
<name>A0A4Y2JLB1_ARAVE</name>
<sequence>MVDVVRFGGAVADLVTGSYSVDWRVSDLLAVYDTASDLRLRPPATEDMEEMSLDKLLDTIELVGSFSGVECANNPHQQIVVSLPIHLFDSLVQKVDLVSRVLEKYPSHYDENMLATVIEETIQCEEYTPSGRLLWVGEGTLWQPDFYVTANNSAEKKAFSDKKMHHILISDQIEWRIDAMDHPEMTNSSTRAGWTHPYYQCENKRWLLSYTKLMVGPIGDRLVGVLSVDVDVSGIDINQCDQLLVGENISNWQMSAFLGTHRCHNQTSKESGGYVHLRLGYKRNCTEKSLYSLG</sequence>
<keyword evidence="3" id="KW-1185">Reference proteome</keyword>
<proteinExistence type="predicted"/>
<dbReference type="Pfam" id="PF22572">
    <property type="entry name" value="GPR158_179_EC"/>
    <property type="match status" value="1"/>
</dbReference>
<evidence type="ECO:0000259" key="1">
    <source>
        <dbReference type="Pfam" id="PF22572"/>
    </source>
</evidence>
<evidence type="ECO:0000313" key="3">
    <source>
        <dbReference type="Proteomes" id="UP000499080"/>
    </source>
</evidence>
<protein>
    <recommendedName>
        <fullName evidence="1">GPR158/179 extracellular domain-containing protein</fullName>
    </recommendedName>
</protein>
<dbReference type="Gene3D" id="3.30.450.20">
    <property type="entry name" value="PAS domain"/>
    <property type="match status" value="1"/>
</dbReference>
<dbReference type="Proteomes" id="UP000499080">
    <property type="component" value="Unassembled WGS sequence"/>
</dbReference>
<dbReference type="AlphaFoldDB" id="A0A4Y2JLB1"/>
<dbReference type="InterPro" id="IPR054714">
    <property type="entry name" value="GPR158_179_extracellular"/>
</dbReference>
<feature type="domain" description="GPR158/179 extracellular" evidence="1">
    <location>
        <begin position="194"/>
        <end position="269"/>
    </location>
</feature>
<organism evidence="2 3">
    <name type="scientific">Araneus ventricosus</name>
    <name type="common">Orbweaver spider</name>
    <name type="synonym">Epeira ventricosa</name>
    <dbReference type="NCBI Taxonomy" id="182803"/>
    <lineage>
        <taxon>Eukaryota</taxon>
        <taxon>Metazoa</taxon>
        <taxon>Ecdysozoa</taxon>
        <taxon>Arthropoda</taxon>
        <taxon>Chelicerata</taxon>
        <taxon>Arachnida</taxon>
        <taxon>Araneae</taxon>
        <taxon>Araneomorphae</taxon>
        <taxon>Entelegynae</taxon>
        <taxon>Araneoidea</taxon>
        <taxon>Araneidae</taxon>
        <taxon>Araneus</taxon>
    </lineage>
</organism>